<dbReference type="SUPFAM" id="SSF103481">
    <property type="entry name" value="Multidrug resistance efflux transporter EmrE"/>
    <property type="match status" value="2"/>
</dbReference>
<dbReference type="GO" id="GO:0016020">
    <property type="term" value="C:membrane"/>
    <property type="evidence" value="ECO:0007669"/>
    <property type="project" value="UniProtKB-SubCell"/>
</dbReference>
<evidence type="ECO:0000313" key="9">
    <source>
        <dbReference type="Proteomes" id="UP000183794"/>
    </source>
</evidence>
<reference evidence="8 9" key="1">
    <citation type="submission" date="2016-11" db="EMBL/GenBank/DDBJ databases">
        <authorList>
            <person name="Jaros S."/>
            <person name="Januszkiewicz K."/>
            <person name="Wedrychowicz H."/>
        </authorList>
    </citation>
    <scope>NUCLEOTIDE SEQUENCE [LARGE SCALE GENOMIC DNA]</scope>
    <source>
        <strain evidence="8">NVI 5450</strain>
    </source>
</reference>
<dbReference type="PANTHER" id="PTHR32322:SF2">
    <property type="entry name" value="EAMA DOMAIN-CONTAINING PROTEIN"/>
    <property type="match status" value="1"/>
</dbReference>
<dbReference type="OrthoDB" id="9810556at2"/>
<comment type="similarity">
    <text evidence="2">Belongs to the EamA transporter family.</text>
</comment>
<evidence type="ECO:0000256" key="4">
    <source>
        <dbReference type="ARBA" id="ARBA00022989"/>
    </source>
</evidence>
<gene>
    <name evidence="8" type="ORF">NVI5450_4532</name>
</gene>
<dbReference type="InterPro" id="IPR050638">
    <property type="entry name" value="AA-Vitamin_Transporters"/>
</dbReference>
<feature type="transmembrane region" description="Helical" evidence="6">
    <location>
        <begin position="63"/>
        <end position="83"/>
    </location>
</feature>
<feature type="transmembrane region" description="Helical" evidence="6">
    <location>
        <begin position="147"/>
        <end position="166"/>
    </location>
</feature>
<feature type="transmembrane region" description="Helical" evidence="6">
    <location>
        <begin position="238"/>
        <end position="258"/>
    </location>
</feature>
<evidence type="ECO:0000256" key="1">
    <source>
        <dbReference type="ARBA" id="ARBA00004141"/>
    </source>
</evidence>
<dbReference type="Pfam" id="PF00892">
    <property type="entry name" value="EamA"/>
    <property type="match status" value="2"/>
</dbReference>
<feature type="transmembrane region" description="Helical" evidence="6">
    <location>
        <begin position="89"/>
        <end position="110"/>
    </location>
</feature>
<dbReference type="AlphaFoldDB" id="A0A1L0CJR2"/>
<feature type="transmembrane region" description="Helical" evidence="6">
    <location>
        <begin position="211"/>
        <end position="231"/>
    </location>
</feature>
<dbReference type="InterPro" id="IPR000620">
    <property type="entry name" value="EamA_dom"/>
</dbReference>
<feature type="domain" description="EamA" evidence="7">
    <location>
        <begin position="147"/>
        <end position="279"/>
    </location>
</feature>
<feature type="transmembrane region" description="Helical" evidence="6">
    <location>
        <begin position="264"/>
        <end position="282"/>
    </location>
</feature>
<comment type="subcellular location">
    <subcellularLocation>
        <location evidence="1">Membrane</location>
        <topology evidence="1">Multi-pass membrane protein</topology>
    </subcellularLocation>
</comment>
<protein>
    <recommendedName>
        <fullName evidence="7">EamA domain-containing protein</fullName>
    </recommendedName>
</protein>
<keyword evidence="5 6" id="KW-0472">Membrane</keyword>
<feature type="transmembrane region" description="Helical" evidence="6">
    <location>
        <begin position="178"/>
        <end position="199"/>
    </location>
</feature>
<feature type="domain" description="EamA" evidence="7">
    <location>
        <begin position="2"/>
        <end position="134"/>
    </location>
</feature>
<keyword evidence="4 6" id="KW-1133">Transmembrane helix</keyword>
<evidence type="ECO:0000259" key="7">
    <source>
        <dbReference type="Pfam" id="PF00892"/>
    </source>
</evidence>
<dbReference type="InterPro" id="IPR037185">
    <property type="entry name" value="EmrE-like"/>
</dbReference>
<keyword evidence="3 6" id="KW-0812">Transmembrane</keyword>
<evidence type="ECO:0000256" key="6">
    <source>
        <dbReference type="SAM" id="Phobius"/>
    </source>
</evidence>
<dbReference type="Proteomes" id="UP000183794">
    <property type="component" value="Unassembled WGS sequence"/>
</dbReference>
<evidence type="ECO:0000313" key="8">
    <source>
        <dbReference type="EMBL" id="SGZ17510.1"/>
    </source>
</evidence>
<dbReference type="EMBL" id="FPLD01000131">
    <property type="protein sequence ID" value="SGZ17510.1"/>
    <property type="molecule type" value="Genomic_DNA"/>
</dbReference>
<name>A0A1L0CJR2_9GAMM</name>
<dbReference type="PANTHER" id="PTHR32322">
    <property type="entry name" value="INNER MEMBRANE TRANSPORTER"/>
    <property type="match status" value="1"/>
</dbReference>
<accession>A0A1L0CJR2</accession>
<evidence type="ECO:0000256" key="5">
    <source>
        <dbReference type="ARBA" id="ARBA00023136"/>
    </source>
</evidence>
<proteinExistence type="inferred from homology"/>
<feature type="transmembrane region" description="Helical" evidence="6">
    <location>
        <begin position="31"/>
        <end position="51"/>
    </location>
</feature>
<organism evidence="8 9">
    <name type="scientific">Moritella viscosa</name>
    <dbReference type="NCBI Taxonomy" id="80854"/>
    <lineage>
        <taxon>Bacteria</taxon>
        <taxon>Pseudomonadati</taxon>
        <taxon>Pseudomonadota</taxon>
        <taxon>Gammaproteobacteria</taxon>
        <taxon>Alteromonadales</taxon>
        <taxon>Moritellaceae</taxon>
        <taxon>Moritella</taxon>
    </lineage>
</organism>
<dbReference type="RefSeq" id="WP_075518562.1">
    <property type="nucleotide sequence ID" value="NZ_FPLD01000131.1"/>
</dbReference>
<evidence type="ECO:0000256" key="2">
    <source>
        <dbReference type="ARBA" id="ARBA00007362"/>
    </source>
</evidence>
<evidence type="ECO:0000256" key="3">
    <source>
        <dbReference type="ARBA" id="ARBA00022692"/>
    </source>
</evidence>
<sequence length="296" mass="32078">MKSILILIACGVIWGSQYIFNVVAIGEIDVIWIAAFRSGIGALFLILICYMLKLKRSPGNWPLIILIGLLEATLPFLLVAWGQQTTPSAFAAVITGTNPLITLLLAPIILADTRMTLKAVVCSLFGFSGLLYLLWPQLQHQGLTDFSGSIAILIAAASFALSLLLVKRLQNLHPIVLARDVITVSAIQLIPMALIWGTMPTEIPSTASIGSVLYLGIFCGGLVYVLFMMLIMDKGPTFASFSNYLVPTVGGLLSMLVADTGLDNRIFISLFIIISSIYLYQLDFSFAGKSTKSKLQ</sequence>
<feature type="transmembrane region" description="Helical" evidence="6">
    <location>
        <begin position="117"/>
        <end position="135"/>
    </location>
</feature>